<dbReference type="InterPro" id="IPR035906">
    <property type="entry name" value="MetI-like_sf"/>
</dbReference>
<dbReference type="InterPro" id="IPR050366">
    <property type="entry name" value="BP-dependent_transpt_permease"/>
</dbReference>
<dbReference type="PANTHER" id="PTHR43386">
    <property type="entry name" value="OLIGOPEPTIDE TRANSPORT SYSTEM PERMEASE PROTEIN APPC"/>
    <property type="match status" value="1"/>
</dbReference>
<dbReference type="RefSeq" id="WP_205158432.1">
    <property type="nucleotide sequence ID" value="NZ_JAFEUM010000003.1"/>
</dbReference>
<accession>A0ABS2HL88</accession>
<gene>
    <name evidence="11" type="ORF">JQC93_10785</name>
</gene>
<evidence type="ECO:0000256" key="2">
    <source>
        <dbReference type="ARBA" id="ARBA00022448"/>
    </source>
</evidence>
<dbReference type="InterPro" id="IPR000515">
    <property type="entry name" value="MetI-like"/>
</dbReference>
<feature type="transmembrane region" description="Helical" evidence="9">
    <location>
        <begin position="133"/>
        <end position="151"/>
    </location>
</feature>
<dbReference type="Proteomes" id="UP000809621">
    <property type="component" value="Unassembled WGS sequence"/>
</dbReference>
<keyword evidence="2 9" id="KW-0813">Transport</keyword>
<sequence length="295" mass="32103">MLTDSVYQEDHIPTQRERFIKSFRANGLGMFGLWSLLIIVLITLISPWLTPHDPYQQTSHLLQPPSWDVDGSIEYFLGTDDLGRDILSRLMVGGQITFASTFAITVIAAIIGCTIGSLAGMTKGLISSTLNHLLDTVMSIPSLLLAIIFVAFWGSDVYTALFAISVALMPRFIRSTYNAIHQEIEKDYVIASRLDGANDYYLFWNSILPNILPVVIAEFFTALTIAIIDMTALGFLGLGAQGATPEWGTIIGNSVELVFIASWTVILPGLAIMSTVIALSIVGEAARDALNSGVE</sequence>
<feature type="transmembrane region" description="Helical" evidence="9">
    <location>
        <begin position="211"/>
        <end position="237"/>
    </location>
</feature>
<feature type="transmembrane region" description="Helical" evidence="9">
    <location>
        <begin position="96"/>
        <end position="121"/>
    </location>
</feature>
<keyword evidence="4" id="KW-0997">Cell inner membrane</keyword>
<feature type="transmembrane region" description="Helical" evidence="9">
    <location>
        <begin position="257"/>
        <end position="282"/>
    </location>
</feature>
<evidence type="ECO:0000256" key="6">
    <source>
        <dbReference type="ARBA" id="ARBA00022989"/>
    </source>
</evidence>
<evidence type="ECO:0000313" key="12">
    <source>
        <dbReference type="Proteomes" id="UP000809621"/>
    </source>
</evidence>
<comment type="similarity">
    <text evidence="8">Belongs to the binding-protein-dependent transport system permease family. OppBC subfamily.</text>
</comment>
<protein>
    <submittedName>
        <fullName evidence="11">ABC transporter permease subunit</fullName>
    </submittedName>
</protein>
<organism evidence="11 12">
    <name type="scientific">Vibrio ulleungensis</name>
    <dbReference type="NCBI Taxonomy" id="2807619"/>
    <lineage>
        <taxon>Bacteria</taxon>
        <taxon>Pseudomonadati</taxon>
        <taxon>Pseudomonadota</taxon>
        <taxon>Gammaproteobacteria</taxon>
        <taxon>Vibrionales</taxon>
        <taxon>Vibrionaceae</taxon>
        <taxon>Vibrio</taxon>
    </lineage>
</organism>
<feature type="domain" description="ABC transmembrane type-1" evidence="10">
    <location>
        <begin position="98"/>
        <end position="283"/>
    </location>
</feature>
<comment type="caution">
    <text evidence="11">The sequence shown here is derived from an EMBL/GenBank/DDBJ whole genome shotgun (WGS) entry which is preliminary data.</text>
</comment>
<keyword evidence="3" id="KW-1003">Cell membrane</keyword>
<dbReference type="SUPFAM" id="SSF161098">
    <property type="entry name" value="MetI-like"/>
    <property type="match status" value="1"/>
</dbReference>
<evidence type="ECO:0000256" key="7">
    <source>
        <dbReference type="ARBA" id="ARBA00023136"/>
    </source>
</evidence>
<evidence type="ECO:0000256" key="9">
    <source>
        <dbReference type="RuleBase" id="RU363032"/>
    </source>
</evidence>
<dbReference type="PANTHER" id="PTHR43386:SF5">
    <property type="entry name" value="PUTRESCINE EXPORT SYSTEM PERMEASE PROTEIN SAPC"/>
    <property type="match status" value="1"/>
</dbReference>
<dbReference type="InterPro" id="IPR025966">
    <property type="entry name" value="OppC_N"/>
</dbReference>
<keyword evidence="6 9" id="KW-1133">Transmembrane helix</keyword>
<dbReference type="Pfam" id="PF00528">
    <property type="entry name" value="BPD_transp_1"/>
    <property type="match status" value="1"/>
</dbReference>
<keyword evidence="12" id="KW-1185">Reference proteome</keyword>
<dbReference type="Pfam" id="PF12911">
    <property type="entry name" value="OppC_N"/>
    <property type="match status" value="1"/>
</dbReference>
<dbReference type="PROSITE" id="PS50928">
    <property type="entry name" value="ABC_TM1"/>
    <property type="match status" value="1"/>
</dbReference>
<dbReference type="Gene3D" id="1.10.3720.10">
    <property type="entry name" value="MetI-like"/>
    <property type="match status" value="1"/>
</dbReference>
<dbReference type="CDD" id="cd06261">
    <property type="entry name" value="TM_PBP2"/>
    <property type="match status" value="1"/>
</dbReference>
<keyword evidence="7 9" id="KW-0472">Membrane</keyword>
<evidence type="ECO:0000256" key="4">
    <source>
        <dbReference type="ARBA" id="ARBA00022519"/>
    </source>
</evidence>
<comment type="subcellular location">
    <subcellularLocation>
        <location evidence="1">Cell inner membrane</location>
        <topology evidence="1">Multi-pass membrane protein</topology>
    </subcellularLocation>
    <subcellularLocation>
        <location evidence="9">Cell membrane</location>
        <topology evidence="9">Multi-pass membrane protein</topology>
    </subcellularLocation>
</comment>
<evidence type="ECO:0000256" key="5">
    <source>
        <dbReference type="ARBA" id="ARBA00022692"/>
    </source>
</evidence>
<keyword evidence="5 9" id="KW-0812">Transmembrane</keyword>
<evidence type="ECO:0000259" key="10">
    <source>
        <dbReference type="PROSITE" id="PS50928"/>
    </source>
</evidence>
<evidence type="ECO:0000256" key="8">
    <source>
        <dbReference type="ARBA" id="ARBA00024202"/>
    </source>
</evidence>
<proteinExistence type="inferred from homology"/>
<evidence type="ECO:0000256" key="1">
    <source>
        <dbReference type="ARBA" id="ARBA00004429"/>
    </source>
</evidence>
<evidence type="ECO:0000256" key="3">
    <source>
        <dbReference type="ARBA" id="ARBA00022475"/>
    </source>
</evidence>
<reference evidence="11 12" key="1">
    <citation type="submission" date="2021-02" db="EMBL/GenBank/DDBJ databases">
        <authorList>
            <person name="Park J.-S."/>
        </authorList>
    </citation>
    <scope>NUCLEOTIDE SEQUENCE [LARGE SCALE GENOMIC DNA]</scope>
    <source>
        <strain evidence="11 12">188UL20-2</strain>
    </source>
</reference>
<dbReference type="EMBL" id="JAFEUM010000003">
    <property type="protein sequence ID" value="MBM7036887.1"/>
    <property type="molecule type" value="Genomic_DNA"/>
</dbReference>
<name>A0ABS2HL88_9VIBR</name>
<feature type="transmembrane region" description="Helical" evidence="9">
    <location>
        <begin position="28"/>
        <end position="49"/>
    </location>
</feature>
<evidence type="ECO:0000313" key="11">
    <source>
        <dbReference type="EMBL" id="MBM7036887.1"/>
    </source>
</evidence>